<dbReference type="RefSeq" id="WP_184474361.1">
    <property type="nucleotide sequence ID" value="NZ_JACHOV010000002.1"/>
</dbReference>
<keyword evidence="2" id="KW-0560">Oxidoreductase</keyword>
<dbReference type="Pfam" id="PF13460">
    <property type="entry name" value="NAD_binding_10"/>
    <property type="match status" value="1"/>
</dbReference>
<dbReference type="Proteomes" id="UP000575068">
    <property type="component" value="Unassembled WGS sequence"/>
</dbReference>
<proteinExistence type="predicted"/>
<dbReference type="SUPFAM" id="SSF51735">
    <property type="entry name" value="NAD(P)-binding Rossmann-fold domains"/>
    <property type="match status" value="1"/>
</dbReference>
<organism evidence="2 3">
    <name type="scientific">Rhizorhapis suberifaciens</name>
    <name type="common">corky root of lettuce</name>
    <dbReference type="NCBI Taxonomy" id="13656"/>
    <lineage>
        <taxon>Bacteria</taxon>
        <taxon>Pseudomonadati</taxon>
        <taxon>Pseudomonadota</taxon>
        <taxon>Alphaproteobacteria</taxon>
        <taxon>Sphingomonadales</taxon>
        <taxon>Sphingomonadaceae</taxon>
        <taxon>Rhizorhapis</taxon>
    </lineage>
</organism>
<sequence>MKIIITGASGQYGRSAVEKLAQRLPVSDLILISRKPERLSHWAERGAQIRYGDFDRPESLPAAFEGGDRMLLISGTRVGKRVAQHKAAIDAAAAAGVKHIVYTSFVGLSDHNPAIIVKDHGPTEELLRASGMAWTALRDAHYADAMIIAMGPNFVRTGQWISSTAGGRETLVWRDDCVECAVAVLAGDGHENRIYNITGSELLTFREIAQMLSEVSGRTVEYVETDDDGMYAMFDAMGIPREPVDDQIVSGISWNSDDMVSFEAAIRGGHLSIISNDVERLTGHKPRSVRQMIEENRALLQAAAHQPASI</sequence>
<evidence type="ECO:0000313" key="3">
    <source>
        <dbReference type="Proteomes" id="UP000575068"/>
    </source>
</evidence>
<comment type="caution">
    <text evidence="2">The sequence shown here is derived from an EMBL/GenBank/DDBJ whole genome shotgun (WGS) entry which is preliminary data.</text>
</comment>
<reference evidence="2 3" key="1">
    <citation type="submission" date="2020-08" db="EMBL/GenBank/DDBJ databases">
        <title>Genomic Encyclopedia of Type Strains, Phase IV (KMG-IV): sequencing the most valuable type-strain genomes for metagenomic binning, comparative biology and taxonomic classification.</title>
        <authorList>
            <person name="Goeker M."/>
        </authorList>
    </citation>
    <scope>NUCLEOTIDE SEQUENCE [LARGE SCALE GENOMIC DNA]</scope>
    <source>
        <strain evidence="2 3">DSM 7465</strain>
    </source>
</reference>
<gene>
    <name evidence="2" type="ORF">HNQ99_000828</name>
</gene>
<protein>
    <submittedName>
        <fullName evidence="2">NAD(P)H dehydrogenase (Quinone)</fullName>
        <ecNumber evidence="2">1.6.5.2</ecNumber>
    </submittedName>
</protein>
<dbReference type="CDD" id="cd05269">
    <property type="entry name" value="TMR_SDR_a"/>
    <property type="match status" value="1"/>
</dbReference>
<dbReference type="GO" id="GO:0003955">
    <property type="term" value="F:NAD(P)H dehydrogenase (quinone) activity"/>
    <property type="evidence" value="ECO:0007669"/>
    <property type="project" value="UniProtKB-EC"/>
</dbReference>
<name>A0A840HSI6_9SPHN</name>
<evidence type="ECO:0000313" key="2">
    <source>
        <dbReference type="EMBL" id="MBB4640540.1"/>
    </source>
</evidence>
<dbReference type="InterPro" id="IPR036291">
    <property type="entry name" value="NAD(P)-bd_dom_sf"/>
</dbReference>
<accession>A0A840HSI6</accession>
<dbReference type="Gene3D" id="3.40.50.720">
    <property type="entry name" value="NAD(P)-binding Rossmann-like Domain"/>
    <property type="match status" value="1"/>
</dbReference>
<dbReference type="Gene3D" id="3.90.25.10">
    <property type="entry name" value="UDP-galactose 4-epimerase, domain 1"/>
    <property type="match status" value="1"/>
</dbReference>
<dbReference type="InterPro" id="IPR052718">
    <property type="entry name" value="NmrA-type_oxidoreductase"/>
</dbReference>
<dbReference type="PANTHER" id="PTHR47129:SF1">
    <property type="entry name" value="NMRA-LIKE DOMAIN-CONTAINING PROTEIN"/>
    <property type="match status" value="1"/>
</dbReference>
<evidence type="ECO:0000259" key="1">
    <source>
        <dbReference type="Pfam" id="PF13460"/>
    </source>
</evidence>
<dbReference type="EMBL" id="JACHOV010000002">
    <property type="protein sequence ID" value="MBB4640540.1"/>
    <property type="molecule type" value="Genomic_DNA"/>
</dbReference>
<feature type="domain" description="NAD(P)-binding" evidence="1">
    <location>
        <begin position="7"/>
        <end position="145"/>
    </location>
</feature>
<dbReference type="AlphaFoldDB" id="A0A840HSI6"/>
<dbReference type="PANTHER" id="PTHR47129">
    <property type="entry name" value="QUINONE OXIDOREDUCTASE 2"/>
    <property type="match status" value="1"/>
</dbReference>
<dbReference type="InterPro" id="IPR016040">
    <property type="entry name" value="NAD(P)-bd_dom"/>
</dbReference>
<keyword evidence="3" id="KW-1185">Reference proteome</keyword>
<dbReference type="EC" id="1.6.5.2" evidence="2"/>